<dbReference type="NCBIfam" id="TIGR00369">
    <property type="entry name" value="unchar_dom_1"/>
    <property type="match status" value="1"/>
</dbReference>
<dbReference type="Pfam" id="PF03061">
    <property type="entry name" value="4HBT"/>
    <property type="match status" value="1"/>
</dbReference>
<dbReference type="Proteomes" id="UP001247307">
    <property type="component" value="Unassembled WGS sequence"/>
</dbReference>
<dbReference type="PANTHER" id="PTHR43240:SF5">
    <property type="entry name" value="1,4-DIHYDROXY-2-NAPHTHOYL-COA THIOESTERASE 1"/>
    <property type="match status" value="1"/>
</dbReference>
<dbReference type="SUPFAM" id="SSF54637">
    <property type="entry name" value="Thioesterase/thiol ester dehydrase-isomerase"/>
    <property type="match status" value="1"/>
</dbReference>
<evidence type="ECO:0000313" key="4">
    <source>
        <dbReference type="EMBL" id="MDR6891218.1"/>
    </source>
</evidence>
<dbReference type="InterPro" id="IPR029069">
    <property type="entry name" value="HotDog_dom_sf"/>
</dbReference>
<dbReference type="PANTHER" id="PTHR43240">
    <property type="entry name" value="1,4-DIHYDROXY-2-NAPHTHOYL-COA THIOESTERASE 1"/>
    <property type="match status" value="1"/>
</dbReference>
<dbReference type="GO" id="GO:0061522">
    <property type="term" value="F:1,4-dihydroxy-2-naphthoyl-CoA thioesterase activity"/>
    <property type="evidence" value="ECO:0007669"/>
    <property type="project" value="TreeGrafter"/>
</dbReference>
<comment type="caution">
    <text evidence="4">The sequence shown here is derived from an EMBL/GenBank/DDBJ whole genome shotgun (WGS) entry which is preliminary data.</text>
</comment>
<evidence type="ECO:0000256" key="2">
    <source>
        <dbReference type="ARBA" id="ARBA00022801"/>
    </source>
</evidence>
<name>A0AAE4C578_9MICC</name>
<dbReference type="RefSeq" id="WP_309848746.1">
    <property type="nucleotide sequence ID" value="NZ_BAAAIU010000004.1"/>
</dbReference>
<feature type="domain" description="Thioesterase" evidence="3">
    <location>
        <begin position="83"/>
        <end position="157"/>
    </location>
</feature>
<organism evidence="4 5">
    <name type="scientific">Falsarthrobacter nasiphocae</name>
    <dbReference type="NCBI Taxonomy" id="189863"/>
    <lineage>
        <taxon>Bacteria</taxon>
        <taxon>Bacillati</taxon>
        <taxon>Actinomycetota</taxon>
        <taxon>Actinomycetes</taxon>
        <taxon>Micrococcales</taxon>
        <taxon>Micrococcaceae</taxon>
        <taxon>Falsarthrobacter</taxon>
    </lineage>
</organism>
<sequence length="171" mass="18396">MTTRPSSPSHSSYFPEEGAYADELTAERRAHLTEIGVPDELHEMLKHWGVGPLAVKMGIRFTEFAPERLVATMPVEGNQQVTGLIHGGAHVVLAETLGSFGAALHAWPTGTAVGVDINATHHRGAREGLVTGTATAIHLGRRMVTHEIVMTDEQGRRLSTARITNAIIPLP</sequence>
<accession>A0AAE4C578</accession>
<dbReference type="EMBL" id="JAVDUI010000001">
    <property type="protein sequence ID" value="MDR6891218.1"/>
    <property type="molecule type" value="Genomic_DNA"/>
</dbReference>
<evidence type="ECO:0000313" key="5">
    <source>
        <dbReference type="Proteomes" id="UP001247307"/>
    </source>
</evidence>
<dbReference type="Gene3D" id="3.10.129.10">
    <property type="entry name" value="Hotdog Thioesterase"/>
    <property type="match status" value="1"/>
</dbReference>
<proteinExistence type="inferred from homology"/>
<reference evidence="4" key="1">
    <citation type="submission" date="2023-07" db="EMBL/GenBank/DDBJ databases">
        <title>Sequencing the genomes of 1000 actinobacteria strains.</title>
        <authorList>
            <person name="Klenk H.-P."/>
        </authorList>
    </citation>
    <scope>NUCLEOTIDE SEQUENCE</scope>
    <source>
        <strain evidence="4">DSM 13988</strain>
    </source>
</reference>
<keyword evidence="5" id="KW-1185">Reference proteome</keyword>
<comment type="similarity">
    <text evidence="1">Belongs to the thioesterase PaaI family.</text>
</comment>
<evidence type="ECO:0000259" key="3">
    <source>
        <dbReference type="Pfam" id="PF03061"/>
    </source>
</evidence>
<keyword evidence="2" id="KW-0378">Hydrolase</keyword>
<dbReference type="AlphaFoldDB" id="A0AAE4C578"/>
<dbReference type="InterPro" id="IPR006683">
    <property type="entry name" value="Thioestr_dom"/>
</dbReference>
<evidence type="ECO:0000256" key="1">
    <source>
        <dbReference type="ARBA" id="ARBA00008324"/>
    </source>
</evidence>
<dbReference type="GO" id="GO:0005829">
    <property type="term" value="C:cytosol"/>
    <property type="evidence" value="ECO:0007669"/>
    <property type="project" value="TreeGrafter"/>
</dbReference>
<dbReference type="InterPro" id="IPR003736">
    <property type="entry name" value="PAAI_dom"/>
</dbReference>
<dbReference type="CDD" id="cd03443">
    <property type="entry name" value="PaaI_thioesterase"/>
    <property type="match status" value="1"/>
</dbReference>
<gene>
    <name evidence="4" type="ORF">J2S35_000158</name>
</gene>
<protein>
    <submittedName>
        <fullName evidence="4">Uncharacterized protein (TIGR00369 family)</fullName>
    </submittedName>
</protein>